<evidence type="ECO:0000256" key="1">
    <source>
        <dbReference type="SAM" id="MobiDB-lite"/>
    </source>
</evidence>
<proteinExistence type="predicted"/>
<protein>
    <submittedName>
        <fullName evidence="3">von Willebrand factor a domain-containing protein 8-like</fullName>
    </submittedName>
</protein>
<dbReference type="SMART" id="SM00327">
    <property type="entry name" value="VWA"/>
    <property type="match status" value="1"/>
</dbReference>
<dbReference type="InterPro" id="IPR039891">
    <property type="entry name" value="VWA8"/>
</dbReference>
<keyword evidence="4" id="KW-1185">Reference proteome</keyword>
<organism evidence="3 4">
    <name type="scientific">Plakobranchus ocellatus</name>
    <dbReference type="NCBI Taxonomy" id="259542"/>
    <lineage>
        <taxon>Eukaryota</taxon>
        <taxon>Metazoa</taxon>
        <taxon>Spiralia</taxon>
        <taxon>Lophotrochozoa</taxon>
        <taxon>Mollusca</taxon>
        <taxon>Gastropoda</taxon>
        <taxon>Heterobranchia</taxon>
        <taxon>Euthyneura</taxon>
        <taxon>Panpulmonata</taxon>
        <taxon>Sacoglossa</taxon>
        <taxon>Placobranchoidea</taxon>
        <taxon>Plakobranchidae</taxon>
        <taxon>Plakobranchus</taxon>
    </lineage>
</organism>
<dbReference type="PANTHER" id="PTHR21610">
    <property type="entry name" value="VON WILLEBRAND FACTOR A DOMAIN-CONTAINING PROTEIN 8"/>
    <property type="match status" value="1"/>
</dbReference>
<evidence type="ECO:0000313" key="3">
    <source>
        <dbReference type="EMBL" id="GFO45308.1"/>
    </source>
</evidence>
<feature type="region of interest" description="Disordered" evidence="1">
    <location>
        <begin position="62"/>
        <end position="82"/>
    </location>
</feature>
<comment type="caution">
    <text evidence="3">The sequence shown here is derived from an EMBL/GenBank/DDBJ whole genome shotgun (WGS) entry which is preliminary data.</text>
</comment>
<dbReference type="InterPro" id="IPR036465">
    <property type="entry name" value="vWFA_dom_sf"/>
</dbReference>
<dbReference type="SUPFAM" id="SSF53300">
    <property type="entry name" value="vWA-like"/>
    <property type="match status" value="1"/>
</dbReference>
<dbReference type="AlphaFoldDB" id="A0AAV4DMK3"/>
<sequence>MSEYDGRLYEQYSASVRRQVQSLRVILDSLQAKGKERQWIKHQSHGELDDAKLIEGLTGESGIYKRRTEKEPDPGSPQQKPKRLRLVVDVSGSMYRFDGHDSRLTRQMEAVLMVMEAFETYEDKFKYDIYGHSGETYTEQFVHKDRPPKNNRERLNTLKLMLAHSQFCISGDHTLEAASHHTRELAAEEERGEEADERFLLLLSDANFDRYGISPQRLGQILTGGGGAGGAGDGSEVNAYAIFVGSLGDQAVRLNKQLPSGHSYVCMDTKNLPLILQQIFTSGMLSTTS</sequence>
<dbReference type="PROSITE" id="PS50234">
    <property type="entry name" value="VWFA"/>
    <property type="match status" value="1"/>
</dbReference>
<dbReference type="Proteomes" id="UP000735302">
    <property type="component" value="Unassembled WGS sequence"/>
</dbReference>
<feature type="domain" description="VWFA" evidence="2">
    <location>
        <begin position="83"/>
        <end position="279"/>
    </location>
</feature>
<dbReference type="EMBL" id="BLXT01008043">
    <property type="protein sequence ID" value="GFO45308.1"/>
    <property type="molecule type" value="Genomic_DNA"/>
</dbReference>
<dbReference type="GO" id="GO:0005737">
    <property type="term" value="C:cytoplasm"/>
    <property type="evidence" value="ECO:0007669"/>
    <property type="project" value="TreeGrafter"/>
</dbReference>
<gene>
    <name evidence="3" type="ORF">PoB_007181300</name>
</gene>
<accession>A0AAV4DMK3</accession>
<dbReference type="Gene3D" id="3.40.50.410">
    <property type="entry name" value="von Willebrand factor, type A domain"/>
    <property type="match status" value="1"/>
</dbReference>
<dbReference type="InterPro" id="IPR002035">
    <property type="entry name" value="VWF_A"/>
</dbReference>
<reference evidence="3 4" key="1">
    <citation type="journal article" date="2021" name="Elife">
        <title>Chloroplast acquisition without the gene transfer in kleptoplastic sea slugs, Plakobranchus ocellatus.</title>
        <authorList>
            <person name="Maeda T."/>
            <person name="Takahashi S."/>
            <person name="Yoshida T."/>
            <person name="Shimamura S."/>
            <person name="Takaki Y."/>
            <person name="Nagai Y."/>
            <person name="Toyoda A."/>
            <person name="Suzuki Y."/>
            <person name="Arimoto A."/>
            <person name="Ishii H."/>
            <person name="Satoh N."/>
            <person name="Nishiyama T."/>
            <person name="Hasebe M."/>
            <person name="Maruyama T."/>
            <person name="Minagawa J."/>
            <person name="Obokata J."/>
            <person name="Shigenobu S."/>
        </authorList>
    </citation>
    <scope>NUCLEOTIDE SEQUENCE [LARGE SCALE GENOMIC DNA]</scope>
</reference>
<evidence type="ECO:0000259" key="2">
    <source>
        <dbReference type="PROSITE" id="PS50234"/>
    </source>
</evidence>
<name>A0AAV4DMK3_9GAST</name>
<dbReference type="PANTHER" id="PTHR21610:SF9">
    <property type="entry name" value="VON WILLEBRAND FACTOR A DOMAIN-CONTAINING PROTEIN 8"/>
    <property type="match status" value="1"/>
</dbReference>
<evidence type="ECO:0000313" key="4">
    <source>
        <dbReference type="Proteomes" id="UP000735302"/>
    </source>
</evidence>